<dbReference type="PANTHER" id="PTHR45947:SF3">
    <property type="entry name" value="SULFOQUINOVOSYL TRANSFERASE SQD2"/>
    <property type="match status" value="1"/>
</dbReference>
<proteinExistence type="predicted"/>
<dbReference type="EMBL" id="LT838813">
    <property type="protein sequence ID" value="SMD46053.1"/>
    <property type="molecule type" value="Genomic_DNA"/>
</dbReference>
<dbReference type="InterPro" id="IPR028098">
    <property type="entry name" value="Glyco_trans_4-like_N"/>
</dbReference>
<dbReference type="InterPro" id="IPR001296">
    <property type="entry name" value="Glyco_trans_1"/>
</dbReference>
<dbReference type="Pfam" id="PF13439">
    <property type="entry name" value="Glyco_transf_4"/>
    <property type="match status" value="1"/>
</dbReference>
<dbReference type="STRING" id="758820.SAMN00777080_4732"/>
<dbReference type="InterPro" id="IPR050194">
    <property type="entry name" value="Glycosyltransferase_grp1"/>
</dbReference>
<dbReference type="OrthoDB" id="9811239at2"/>
<dbReference type="Pfam" id="PF00534">
    <property type="entry name" value="Glycos_transf_1"/>
    <property type="match status" value="1"/>
</dbReference>
<protein>
    <submittedName>
        <fullName evidence="3">Glycosyltransferase involved in cell wall bisynthesis</fullName>
    </submittedName>
</protein>
<evidence type="ECO:0000259" key="1">
    <source>
        <dbReference type="Pfam" id="PF00534"/>
    </source>
</evidence>
<dbReference type="PANTHER" id="PTHR45947">
    <property type="entry name" value="SULFOQUINOVOSYL TRANSFERASE SQD2"/>
    <property type="match status" value="1"/>
</dbReference>
<dbReference type="Gene3D" id="3.40.50.2000">
    <property type="entry name" value="Glycogen Phosphorylase B"/>
    <property type="match status" value="2"/>
</dbReference>
<feature type="domain" description="Glycosyltransferase subfamily 4-like N-terminal" evidence="2">
    <location>
        <begin position="12"/>
        <end position="164"/>
    </location>
</feature>
<sequence length="367" mass="40997">MKIVRIVSELDFGGVEKVLDNTIPEINKIADVTIIVLGKGGRVAENLSKSGVKVIVLGKSPRIPNFSIFYELRKLINQIKPDVIHCQGSEANFHGILIGNLIKTPMIIGEEIGLPNHHSYWKWIFKYVYSKAHFVIAISESVSSYIVRLGEVPSEKIKVLYNPVGGQITGNSEENVSTQGIDSNQSSQFKFIYTGRLVKIKNLERLISAFSLLYKSNSSFDFKLWIVGEGPEKESLVELCEHLQIKDQVIFWGYQEDVFSFLRKADVFVLPSYTEGSSVSLIEAMKVGLPSIVTKNGGTSEVIGGSGSGVLIDPNNEEEIFHAMNRMADLSASERLQLGEKAKNEIKRFSVEAYLEQLMKIYQNDQD</sequence>
<dbReference type="AlphaFoldDB" id="A0A1W2HB05"/>
<feature type="domain" description="Glycosyl transferase family 1" evidence="1">
    <location>
        <begin position="186"/>
        <end position="344"/>
    </location>
</feature>
<evidence type="ECO:0000259" key="2">
    <source>
        <dbReference type="Pfam" id="PF13439"/>
    </source>
</evidence>
<gene>
    <name evidence="3" type="ORF">SAMN00777080_4732</name>
</gene>
<dbReference type="Proteomes" id="UP000192333">
    <property type="component" value="Chromosome I"/>
</dbReference>
<dbReference type="RefSeq" id="WP_084122998.1">
    <property type="nucleotide sequence ID" value="NZ_LT838813.1"/>
</dbReference>
<reference evidence="4" key="1">
    <citation type="submission" date="2017-04" db="EMBL/GenBank/DDBJ databases">
        <authorList>
            <person name="Varghese N."/>
            <person name="Submissions S."/>
        </authorList>
    </citation>
    <scope>NUCLEOTIDE SEQUENCE [LARGE SCALE GENOMIC DNA]</scope>
    <source>
        <strain evidence="4">DSM 16537</strain>
    </source>
</reference>
<dbReference type="CDD" id="cd03811">
    <property type="entry name" value="GT4_GT28_WabH-like"/>
    <property type="match status" value="1"/>
</dbReference>
<keyword evidence="3" id="KW-0808">Transferase</keyword>
<accession>A0A1W2HB05</accession>
<name>A0A1W2HB05_9BACT</name>
<dbReference type="GO" id="GO:0016757">
    <property type="term" value="F:glycosyltransferase activity"/>
    <property type="evidence" value="ECO:0007669"/>
    <property type="project" value="InterPro"/>
</dbReference>
<keyword evidence="4" id="KW-1185">Reference proteome</keyword>
<evidence type="ECO:0000313" key="4">
    <source>
        <dbReference type="Proteomes" id="UP000192333"/>
    </source>
</evidence>
<evidence type="ECO:0000313" key="3">
    <source>
        <dbReference type="EMBL" id="SMD46053.1"/>
    </source>
</evidence>
<organism evidence="3 4">
    <name type="scientific">Aquiflexum balticum DSM 16537</name>
    <dbReference type="NCBI Taxonomy" id="758820"/>
    <lineage>
        <taxon>Bacteria</taxon>
        <taxon>Pseudomonadati</taxon>
        <taxon>Bacteroidota</taxon>
        <taxon>Cytophagia</taxon>
        <taxon>Cytophagales</taxon>
        <taxon>Cyclobacteriaceae</taxon>
        <taxon>Aquiflexum</taxon>
    </lineage>
</organism>
<dbReference type="SUPFAM" id="SSF53756">
    <property type="entry name" value="UDP-Glycosyltransferase/glycogen phosphorylase"/>
    <property type="match status" value="1"/>
</dbReference>